<dbReference type="GO" id="GO:0005829">
    <property type="term" value="C:cytosol"/>
    <property type="evidence" value="ECO:0007669"/>
    <property type="project" value="TreeGrafter"/>
</dbReference>
<evidence type="ECO:0000256" key="9">
    <source>
        <dbReference type="ARBA" id="ARBA00034808"/>
    </source>
</evidence>
<dbReference type="Gene3D" id="1.10.10.160">
    <property type="match status" value="1"/>
</dbReference>
<keyword evidence="16" id="KW-1185">Reference proteome</keyword>
<dbReference type="GO" id="GO:0033202">
    <property type="term" value="C:DNA helicase complex"/>
    <property type="evidence" value="ECO:0007669"/>
    <property type="project" value="TreeGrafter"/>
</dbReference>
<dbReference type="EC" id="5.6.2.4" evidence="9"/>
<dbReference type="AlphaFoldDB" id="A0A0D6EUH1"/>
<dbReference type="CDD" id="cd18807">
    <property type="entry name" value="SF1_C_UvrD"/>
    <property type="match status" value="1"/>
</dbReference>
<keyword evidence="2 12" id="KW-0547">Nucleotide-binding</keyword>
<comment type="similarity">
    <text evidence="1">Belongs to the helicase family. UvrD subfamily.</text>
</comment>
<organism evidence="15 16">
    <name type="scientific">Candidatus Methylopumilus planktonicus</name>
    <dbReference type="NCBI Taxonomy" id="1581557"/>
    <lineage>
        <taxon>Bacteria</taxon>
        <taxon>Pseudomonadati</taxon>
        <taxon>Pseudomonadota</taxon>
        <taxon>Betaproteobacteria</taxon>
        <taxon>Nitrosomonadales</taxon>
        <taxon>Methylophilaceae</taxon>
        <taxon>Candidatus Methylopumilus</taxon>
    </lineage>
</organism>
<comment type="catalytic activity">
    <reaction evidence="11">
        <text>ATP + H2O = ADP + phosphate + H(+)</text>
        <dbReference type="Rhea" id="RHEA:13065"/>
        <dbReference type="ChEBI" id="CHEBI:15377"/>
        <dbReference type="ChEBI" id="CHEBI:15378"/>
        <dbReference type="ChEBI" id="CHEBI:30616"/>
        <dbReference type="ChEBI" id="CHEBI:43474"/>
        <dbReference type="ChEBI" id="CHEBI:456216"/>
        <dbReference type="EC" id="5.6.2.4"/>
    </reaction>
</comment>
<dbReference type="OrthoDB" id="5905204at2"/>
<evidence type="ECO:0000256" key="10">
    <source>
        <dbReference type="ARBA" id="ARBA00034923"/>
    </source>
</evidence>
<dbReference type="PROSITE" id="PS51217">
    <property type="entry name" value="UVRD_HELICASE_CTER"/>
    <property type="match status" value="1"/>
</dbReference>
<keyword evidence="3 12" id="KW-0378">Hydrolase</keyword>
<evidence type="ECO:0000256" key="2">
    <source>
        <dbReference type="ARBA" id="ARBA00022741"/>
    </source>
</evidence>
<keyword evidence="6" id="KW-0238">DNA-binding</keyword>
<evidence type="ECO:0000313" key="16">
    <source>
        <dbReference type="Proteomes" id="UP000064007"/>
    </source>
</evidence>
<dbReference type="InterPro" id="IPR000212">
    <property type="entry name" value="DNA_helicase_UvrD/REP"/>
</dbReference>
<dbReference type="PROSITE" id="PS51198">
    <property type="entry name" value="UVRD_HELICASE_ATP_BIND"/>
    <property type="match status" value="1"/>
</dbReference>
<keyword evidence="7" id="KW-0413">Isomerase</keyword>
<dbReference type="CDD" id="cd17932">
    <property type="entry name" value="DEXQc_UvrD"/>
    <property type="match status" value="1"/>
</dbReference>
<keyword evidence="4 12" id="KW-0347">Helicase</keyword>
<evidence type="ECO:0000256" key="7">
    <source>
        <dbReference type="ARBA" id="ARBA00023235"/>
    </source>
</evidence>
<evidence type="ECO:0000256" key="11">
    <source>
        <dbReference type="ARBA" id="ARBA00048988"/>
    </source>
</evidence>
<dbReference type="HOGENOM" id="CLU_004585_5_2_4"/>
<evidence type="ECO:0000256" key="6">
    <source>
        <dbReference type="ARBA" id="ARBA00023125"/>
    </source>
</evidence>
<evidence type="ECO:0000259" key="13">
    <source>
        <dbReference type="PROSITE" id="PS51198"/>
    </source>
</evidence>
<dbReference type="Pfam" id="PF13361">
    <property type="entry name" value="UvrD_C"/>
    <property type="match status" value="1"/>
</dbReference>
<dbReference type="GO" id="GO:0000725">
    <property type="term" value="P:recombinational repair"/>
    <property type="evidence" value="ECO:0007669"/>
    <property type="project" value="TreeGrafter"/>
</dbReference>
<dbReference type="EMBL" id="LN827929">
    <property type="protein sequence ID" value="CEZ19156.1"/>
    <property type="molecule type" value="Genomic_DNA"/>
</dbReference>
<evidence type="ECO:0000313" key="15">
    <source>
        <dbReference type="EMBL" id="CEZ19156.1"/>
    </source>
</evidence>
<dbReference type="Pfam" id="PF00580">
    <property type="entry name" value="UvrD-helicase"/>
    <property type="match status" value="1"/>
</dbReference>
<evidence type="ECO:0000256" key="12">
    <source>
        <dbReference type="PROSITE-ProRule" id="PRU00560"/>
    </source>
</evidence>
<reference evidence="16" key="1">
    <citation type="submission" date="2014-12" db="EMBL/GenBank/DDBJ databases">
        <authorList>
            <person name="Salcher M.M."/>
        </authorList>
    </citation>
    <scope>NUCLEOTIDE SEQUENCE [LARGE SCALE GENOMIC DNA]</scope>
    <source>
        <strain evidence="16">MMS-10A-171</strain>
    </source>
</reference>
<dbReference type="InterPro" id="IPR027417">
    <property type="entry name" value="P-loop_NTPase"/>
</dbReference>
<feature type="domain" description="UvrD-like helicase ATP-binding" evidence="13">
    <location>
        <begin position="12"/>
        <end position="289"/>
    </location>
</feature>
<feature type="binding site" evidence="12">
    <location>
        <begin position="33"/>
        <end position="40"/>
    </location>
    <ligand>
        <name>ATP</name>
        <dbReference type="ChEBI" id="CHEBI:30616"/>
    </ligand>
</feature>
<gene>
    <name evidence="15" type="primary">uvrD</name>
    <name evidence="15" type="ORF">BN1208_0262</name>
</gene>
<dbReference type="STRING" id="1581557.BN1208_0262"/>
<evidence type="ECO:0000256" key="3">
    <source>
        <dbReference type="ARBA" id="ARBA00022801"/>
    </source>
</evidence>
<dbReference type="Pfam" id="PF21196">
    <property type="entry name" value="PcrA_UvrD_tudor"/>
    <property type="match status" value="1"/>
</dbReference>
<dbReference type="KEGG" id="mbat:BN1208_0262"/>
<dbReference type="GO" id="GO:0003677">
    <property type="term" value="F:DNA binding"/>
    <property type="evidence" value="ECO:0007669"/>
    <property type="project" value="UniProtKB-KW"/>
</dbReference>
<dbReference type="RefSeq" id="WP_046487070.1">
    <property type="nucleotide sequence ID" value="NZ_LN827929.1"/>
</dbReference>
<dbReference type="Gene3D" id="3.40.50.300">
    <property type="entry name" value="P-loop containing nucleotide triphosphate hydrolases"/>
    <property type="match status" value="2"/>
</dbReference>
<dbReference type="GO" id="GO:0016887">
    <property type="term" value="F:ATP hydrolysis activity"/>
    <property type="evidence" value="ECO:0007669"/>
    <property type="project" value="RHEA"/>
</dbReference>
<evidence type="ECO:0000256" key="4">
    <source>
        <dbReference type="ARBA" id="ARBA00022806"/>
    </source>
</evidence>
<dbReference type="GO" id="GO:0005524">
    <property type="term" value="F:ATP binding"/>
    <property type="evidence" value="ECO:0007669"/>
    <property type="project" value="UniProtKB-UniRule"/>
</dbReference>
<keyword evidence="5 12" id="KW-0067">ATP-binding</keyword>
<dbReference type="InterPro" id="IPR014017">
    <property type="entry name" value="DNA_helicase_UvrD-like_C"/>
</dbReference>
<dbReference type="GO" id="GO:0043138">
    <property type="term" value="F:3'-5' DNA helicase activity"/>
    <property type="evidence" value="ECO:0007669"/>
    <property type="project" value="UniProtKB-EC"/>
</dbReference>
<dbReference type="Gene3D" id="1.10.486.10">
    <property type="entry name" value="PCRA, domain 4"/>
    <property type="match status" value="1"/>
</dbReference>
<accession>A0A0D6EUH1</accession>
<evidence type="ECO:0000256" key="5">
    <source>
        <dbReference type="ARBA" id="ARBA00022840"/>
    </source>
</evidence>
<proteinExistence type="inferred from homology"/>
<evidence type="ECO:0000256" key="8">
    <source>
        <dbReference type="ARBA" id="ARBA00034617"/>
    </source>
</evidence>
<protein>
    <recommendedName>
        <fullName evidence="9">DNA 3'-5' helicase</fullName>
        <ecNumber evidence="9">5.6.2.4</ecNumber>
    </recommendedName>
    <alternativeName>
        <fullName evidence="10">DNA 3'-5' helicase II</fullName>
    </alternativeName>
</protein>
<dbReference type="SUPFAM" id="SSF52540">
    <property type="entry name" value="P-loop containing nucleoside triphosphate hydrolases"/>
    <property type="match status" value="1"/>
</dbReference>
<name>A0A0D6EUH1_9PROT</name>
<dbReference type="Proteomes" id="UP000064007">
    <property type="component" value="Chromosome 1"/>
</dbReference>
<dbReference type="InterPro" id="IPR013986">
    <property type="entry name" value="DExx_box_DNA_helicase_dom_sf"/>
</dbReference>
<feature type="domain" description="UvrD-like helicase C-terminal" evidence="14">
    <location>
        <begin position="290"/>
        <end position="562"/>
    </location>
</feature>
<evidence type="ECO:0000256" key="1">
    <source>
        <dbReference type="ARBA" id="ARBA00009922"/>
    </source>
</evidence>
<dbReference type="PANTHER" id="PTHR11070">
    <property type="entry name" value="UVRD / RECB / PCRA DNA HELICASE FAMILY MEMBER"/>
    <property type="match status" value="1"/>
</dbReference>
<sequence>MNASLPNQNQFKDLNEKQVEAVTLQNESALILAGAGSGKTKVLTSRIAWLIQTNVVSPFGLIAVTFTNKAAKEMLQRITMQLPINTRGMWVGTFHGLCNRFLKTHARDAGLPETFQILDSQDQLSLIKRTMKVMNVDTETYAPKQVQHYINGCKDEGLRAAHVDSYDTHSKKLNEVYLEYEKQCQKEGLVDFGELLLRCYELFEKNIAIRQHYQDRFKHILIDEFQDTSELQYKWLKLLAGNSSFVFAVGDDDQSIYSFRGARVGNMKDLERDFHVKQIIKLEQNYRSKSNILNTANAIIDHNKNRLGKNLWTSAGEGDPIRIYTGHTDIDEAKFIVDEIKMLHREGVSLNHIAILYRSNAQSRVLEHNIFSSNLPYRVYGGLRFFERAEIKHAIAYLRLITNKNDDSAFLRIVNFPTRGIGSRSLEDLQDISRRDSCSLWDTAMKSSDQTPTIKKGLPYFIHLIKHIESGFEGLTLPQVIDLIINESGLKDHYTNEKDGLDRVSNLNELVSAAATFLNNDNNESTNPLGDFLNYSSLESGDMQASEGSDAIQLMTIHSSKGLEFDVVFISGLEEGLCPHEQSLFESKGLEEERRLMYVAVTRARSKLYLSYALSRMLHGQTRYGMPSRFLEEIPESLVKNINTTNFKNNIDQIEENYSQPTQQKHTWRIGESVMHEKFGQGTVLGYEGNADDLRIQIKFTKAGTKWLAMEYAKLFKH</sequence>
<dbReference type="PANTHER" id="PTHR11070:SF2">
    <property type="entry name" value="ATP-DEPENDENT DNA HELICASE SRS2"/>
    <property type="match status" value="1"/>
</dbReference>
<evidence type="ECO:0000259" key="14">
    <source>
        <dbReference type="PROSITE" id="PS51217"/>
    </source>
</evidence>
<comment type="catalytic activity">
    <reaction evidence="8">
        <text>Couples ATP hydrolysis with the unwinding of duplex DNA by translocating in the 3'-5' direction.</text>
        <dbReference type="EC" id="5.6.2.4"/>
    </reaction>
</comment>
<dbReference type="InterPro" id="IPR014016">
    <property type="entry name" value="UvrD-like_ATP-bd"/>
</dbReference>